<evidence type="ECO:0000313" key="1">
    <source>
        <dbReference type="EMBL" id="QDR81945.1"/>
    </source>
</evidence>
<accession>A0A517DX58</accession>
<reference evidence="1 2" key="1">
    <citation type="submission" date="2019-02" db="EMBL/GenBank/DDBJ databases">
        <title>Closed genome of Sporomusa termitida DSM 4440.</title>
        <authorList>
            <person name="Poehlein A."/>
            <person name="Daniel R."/>
        </authorList>
    </citation>
    <scope>NUCLEOTIDE SEQUENCE [LARGE SCALE GENOMIC DNA]</scope>
    <source>
        <strain evidence="1 2">DSM 4440</strain>
    </source>
</reference>
<evidence type="ECO:0008006" key="3">
    <source>
        <dbReference type="Google" id="ProtNLM"/>
    </source>
</evidence>
<dbReference type="Proteomes" id="UP000320776">
    <property type="component" value="Chromosome"/>
</dbReference>
<dbReference type="AlphaFoldDB" id="A0A517DX58"/>
<protein>
    <recommendedName>
        <fullName evidence="3">PD-(D/E)XK nuclease family transposase</fullName>
    </recommendedName>
</protein>
<sequence>MDPSIREALQAVNTYMSNPQKRREYKLREKAIRDHFSSLNFAREEVRLEGKLKVAGAMLNQGFSPETVAQGTAIPINELTKLLEQ</sequence>
<dbReference type="OrthoDB" id="1097360at2"/>
<name>A0A517DX58_9FIRM</name>
<dbReference type="KEGG" id="sted:SPTER_33650"/>
<keyword evidence="2" id="KW-1185">Reference proteome</keyword>
<proteinExistence type="predicted"/>
<dbReference type="RefSeq" id="WP_144351375.1">
    <property type="nucleotide sequence ID" value="NZ_CP036259.1"/>
</dbReference>
<gene>
    <name evidence="1" type="ORF">SPTER_33650</name>
</gene>
<evidence type="ECO:0000313" key="2">
    <source>
        <dbReference type="Proteomes" id="UP000320776"/>
    </source>
</evidence>
<dbReference type="EMBL" id="CP036259">
    <property type="protein sequence ID" value="QDR81945.1"/>
    <property type="molecule type" value="Genomic_DNA"/>
</dbReference>
<organism evidence="1 2">
    <name type="scientific">Sporomusa termitida</name>
    <dbReference type="NCBI Taxonomy" id="2377"/>
    <lineage>
        <taxon>Bacteria</taxon>
        <taxon>Bacillati</taxon>
        <taxon>Bacillota</taxon>
        <taxon>Negativicutes</taxon>
        <taxon>Selenomonadales</taxon>
        <taxon>Sporomusaceae</taxon>
        <taxon>Sporomusa</taxon>
    </lineage>
</organism>